<protein>
    <submittedName>
        <fullName evidence="1">Uncharacterized membrane protein YebE (DUF533 family)</fullName>
    </submittedName>
</protein>
<dbReference type="CDD" id="cd07178">
    <property type="entry name" value="terB_like_YebE"/>
    <property type="match status" value="1"/>
</dbReference>
<evidence type="ECO:0000313" key="2">
    <source>
        <dbReference type="Proteomes" id="UP000294887"/>
    </source>
</evidence>
<dbReference type="SUPFAM" id="SSF158682">
    <property type="entry name" value="TerB-like"/>
    <property type="match status" value="1"/>
</dbReference>
<reference evidence="1 2" key="1">
    <citation type="submission" date="2019-03" db="EMBL/GenBank/DDBJ databases">
        <title>Genomic Encyclopedia of Type Strains, Phase IV (KMG-IV): sequencing the most valuable type-strain genomes for metagenomic binning, comparative biology and taxonomic classification.</title>
        <authorList>
            <person name="Goeker M."/>
        </authorList>
    </citation>
    <scope>NUCLEOTIDE SEQUENCE [LARGE SCALE GENOMIC DNA]</scope>
    <source>
        <strain evidence="1 2">DSM 24830</strain>
    </source>
</reference>
<dbReference type="OrthoDB" id="5459344at2"/>
<proteinExistence type="predicted"/>
<dbReference type="AlphaFoldDB" id="A0A4R1ESV3"/>
<dbReference type="InterPro" id="IPR007486">
    <property type="entry name" value="YebE"/>
</dbReference>
<gene>
    <name evidence="1" type="ORF">EV695_3591</name>
</gene>
<keyword evidence="2" id="KW-1185">Reference proteome</keyword>
<dbReference type="InterPro" id="IPR029024">
    <property type="entry name" value="TerB-like"/>
</dbReference>
<accession>A0A4R1ESV3</accession>
<organism evidence="1 2">
    <name type="scientific">Cocleimonas flava</name>
    <dbReference type="NCBI Taxonomy" id="634765"/>
    <lineage>
        <taxon>Bacteria</taxon>
        <taxon>Pseudomonadati</taxon>
        <taxon>Pseudomonadota</taxon>
        <taxon>Gammaproteobacteria</taxon>
        <taxon>Thiotrichales</taxon>
        <taxon>Thiotrichaceae</taxon>
        <taxon>Cocleimonas</taxon>
    </lineage>
</organism>
<dbReference type="Proteomes" id="UP000294887">
    <property type="component" value="Unassembled WGS sequence"/>
</dbReference>
<dbReference type="RefSeq" id="WP_131907350.1">
    <property type="nucleotide sequence ID" value="NZ_BAAAFU010000007.1"/>
</dbReference>
<name>A0A4R1ESV3_9GAMM</name>
<comment type="caution">
    <text evidence="1">The sequence shown here is derived from an EMBL/GenBank/DDBJ whole genome shotgun (WGS) entry which is preliminary data.</text>
</comment>
<dbReference type="Pfam" id="PF04391">
    <property type="entry name" value="DUF533"/>
    <property type="match status" value="1"/>
</dbReference>
<sequence length="247" mass="26678">MDTKSFLDELLRTGKDLASKGQTIAEEKLQIPEAGEERDAKLDGMKKGAMAAGVLALLLGTGAGRRVTGSALKIGSLAAIGGIGYKAYQNWMSERNATEQEYEDIAREAAGQGKSEGRLINFDKLEPEQANDRSQTLLRAMVAAAKADGHVNSKEEAAIKEQIVKLELGDEVEGILQAEIARPLDVKEIAAMAKSQAMASEIYLVSAVVVDRENSMERDYLDSLAKEMGLPDDLVAQLQKVKEEELA</sequence>
<evidence type="ECO:0000313" key="1">
    <source>
        <dbReference type="EMBL" id="TCJ82854.1"/>
    </source>
</evidence>
<dbReference type="EMBL" id="SMFQ01000005">
    <property type="protein sequence ID" value="TCJ82854.1"/>
    <property type="molecule type" value="Genomic_DNA"/>
</dbReference>
<dbReference type="Gene3D" id="1.10.3680.10">
    <property type="entry name" value="TerB-like"/>
    <property type="match status" value="1"/>
</dbReference>